<organism evidence="6 7">
    <name type="scientific">Budvicia aquatica</name>
    <dbReference type="NCBI Taxonomy" id="82979"/>
    <lineage>
        <taxon>Bacteria</taxon>
        <taxon>Pseudomonadati</taxon>
        <taxon>Pseudomonadota</taxon>
        <taxon>Gammaproteobacteria</taxon>
        <taxon>Enterobacterales</taxon>
        <taxon>Budviciaceae</taxon>
        <taxon>Budvicia</taxon>
    </lineage>
</organism>
<name>A0A2C6DGK4_9GAMM</name>
<dbReference type="InterPro" id="IPR004193">
    <property type="entry name" value="Glyco_hydro_13_N"/>
</dbReference>
<dbReference type="Proteomes" id="UP000224974">
    <property type="component" value="Unassembled WGS sequence"/>
</dbReference>
<reference evidence="7" key="1">
    <citation type="submission" date="2017-09" db="EMBL/GenBank/DDBJ databases">
        <title>FDA dAtabase for Regulatory Grade micrObial Sequences (FDA-ARGOS): Supporting development and validation of Infectious Disease Dx tests.</title>
        <authorList>
            <person name="Minogue T."/>
            <person name="Wolcott M."/>
            <person name="Wasieloski L."/>
            <person name="Aguilar W."/>
            <person name="Moore D."/>
            <person name="Tallon L."/>
            <person name="Sadzewicz L."/>
            <person name="Ott S."/>
            <person name="Zhao X."/>
            <person name="Nagaraj S."/>
            <person name="Vavikolanu K."/>
            <person name="Aluvathingal J."/>
            <person name="Nadendla S."/>
            <person name="Sichtig H."/>
        </authorList>
    </citation>
    <scope>NUCLEOTIDE SEQUENCE [LARGE SCALE GENOMIC DNA]</scope>
    <source>
        <strain evidence="7">FDAARGOS_387</strain>
    </source>
</reference>
<dbReference type="SMART" id="SM00642">
    <property type="entry name" value="Aamy"/>
    <property type="match status" value="1"/>
</dbReference>
<feature type="region of interest" description="Disordered" evidence="4">
    <location>
        <begin position="459"/>
        <end position="488"/>
    </location>
</feature>
<dbReference type="InterPro" id="IPR013783">
    <property type="entry name" value="Ig-like_fold"/>
</dbReference>
<dbReference type="CDD" id="cd11326">
    <property type="entry name" value="AmyAc_Glg_debranch"/>
    <property type="match status" value="1"/>
</dbReference>
<dbReference type="SUPFAM" id="SSF51445">
    <property type="entry name" value="(Trans)glycosidases"/>
    <property type="match status" value="1"/>
</dbReference>
<evidence type="ECO:0000313" key="6">
    <source>
        <dbReference type="EMBL" id="PHI30336.1"/>
    </source>
</evidence>
<dbReference type="Pfam" id="PF18390">
    <property type="entry name" value="GlgX_C"/>
    <property type="match status" value="1"/>
</dbReference>
<evidence type="ECO:0000256" key="1">
    <source>
        <dbReference type="ARBA" id="ARBA00008061"/>
    </source>
</evidence>
<dbReference type="NCBIfam" id="TIGR02100">
    <property type="entry name" value="glgX_debranch"/>
    <property type="match status" value="1"/>
</dbReference>
<dbReference type="InterPro" id="IPR013780">
    <property type="entry name" value="Glyco_hydro_b"/>
</dbReference>
<protein>
    <submittedName>
        <fullName evidence="6">Glycogen debranching protein GlgX</fullName>
    </submittedName>
</protein>
<comment type="similarity">
    <text evidence="1">Belongs to the glycosyl hydrolase 13 family.</text>
</comment>
<dbReference type="AlphaFoldDB" id="A0A2C6DGK4"/>
<gene>
    <name evidence="6" type="ORF">CRN84_13825</name>
</gene>
<dbReference type="InterPro" id="IPR017853">
    <property type="entry name" value="GH"/>
</dbReference>
<dbReference type="RefSeq" id="WP_029093584.1">
    <property type="nucleotide sequence ID" value="NZ_PDDX01000001.1"/>
</dbReference>
<keyword evidence="2" id="KW-0378">Hydrolase</keyword>
<dbReference type="Gene3D" id="2.60.40.1180">
    <property type="entry name" value="Golgi alpha-mannosidase II"/>
    <property type="match status" value="1"/>
</dbReference>
<feature type="domain" description="Glycosyl hydrolase family 13 catalytic" evidence="5">
    <location>
        <begin position="156"/>
        <end position="561"/>
    </location>
</feature>
<dbReference type="InterPro" id="IPR011837">
    <property type="entry name" value="Glycogen_debranch_GlgX"/>
</dbReference>
<dbReference type="OrthoDB" id="3236218at2"/>
<dbReference type="EMBL" id="PDDX01000001">
    <property type="protein sequence ID" value="PHI30336.1"/>
    <property type="molecule type" value="Genomic_DNA"/>
</dbReference>
<dbReference type="InterPro" id="IPR044505">
    <property type="entry name" value="GlgX_Isoamylase_N_E_set"/>
</dbReference>
<evidence type="ECO:0000256" key="2">
    <source>
        <dbReference type="ARBA" id="ARBA00022801"/>
    </source>
</evidence>
<evidence type="ECO:0000256" key="4">
    <source>
        <dbReference type="SAM" id="MobiDB-lite"/>
    </source>
</evidence>
<sequence>MTATLLRGSDYPVGSHFDGSGINFSLFSAHAEKVELCLFDEHGQEQRLALPGRTGDVWHGYLAGYKPGVRYGYRVYGPWDPQNGLRFNPQKLLIDPYCRALDAKVPDSPLLVDAGSQPDAADSAPVSPKSIVTHEPYDWQQDRCPRTPWSQSVIYEAHVKGLTKTHPAIPAILRGSYAAVAHPAMINYLKNLGITALELLPVQLHADEPRLQQAGLTNYWGYNVLAPFAIEPDYWSGQPNSTPLSEFRDMVRTLHTAGIEVILDLVFNHSAELDLEGPTLSLRGADNASYYWLDDQGNYHNWSGCGNTLQLTQPATVKWVMDCLRFWAIECHIDGFRFDLGSVLGRTPEFSSSSPLISAMLQDPIISRLKLIAEPWDIGPDGYQLGQFSSPFAEWNDRFRDDIRRFWLQGSVPLGQFARRYAASSDIFNRHGRQPWASVNKITSHDGFTLNDLVSFNHKHNQANGEDNRDGNSQNYSNNHGTEGLEADDQTLDRRAASQRALLTTLLLSQGTPMLLAGDESGHSQQGNNNAYCQDSPLTWLNWIQADDELMNFTRGLINLRQKIPALTTCDWWTGEVASEKGDRDVDWLNAQGQRLSPQQWEQGEQQVLQILLSGSWLIAINTSNCKQTLILPAGSWLTSQPFSLREVQVGTTDYQVMPRTICVLQQK</sequence>
<dbReference type="InterPro" id="IPR040784">
    <property type="entry name" value="GlgX_C"/>
</dbReference>
<dbReference type="PANTHER" id="PTHR43002">
    <property type="entry name" value="GLYCOGEN DEBRANCHING ENZYME"/>
    <property type="match status" value="1"/>
</dbReference>
<dbReference type="Gene3D" id="3.20.20.80">
    <property type="entry name" value="Glycosidases"/>
    <property type="match status" value="1"/>
</dbReference>
<comment type="caution">
    <text evidence="6">The sequence shown here is derived from an EMBL/GenBank/DDBJ whole genome shotgun (WGS) entry which is preliminary data.</text>
</comment>
<proteinExistence type="inferred from homology"/>
<keyword evidence="7" id="KW-1185">Reference proteome</keyword>
<dbReference type="STRING" id="1111728.GCA_000427805_04152"/>
<accession>A0A2C6DGK4</accession>
<dbReference type="Pfam" id="PF02922">
    <property type="entry name" value="CBM_48"/>
    <property type="match status" value="1"/>
</dbReference>
<feature type="compositionally biased region" description="Polar residues" evidence="4">
    <location>
        <begin position="471"/>
        <end position="481"/>
    </location>
</feature>
<dbReference type="CDD" id="cd02856">
    <property type="entry name" value="E_set_GDE_Isoamylase_N"/>
    <property type="match status" value="1"/>
</dbReference>
<evidence type="ECO:0000313" key="7">
    <source>
        <dbReference type="Proteomes" id="UP000224974"/>
    </source>
</evidence>
<evidence type="ECO:0000259" key="5">
    <source>
        <dbReference type="SMART" id="SM00642"/>
    </source>
</evidence>
<dbReference type="InterPro" id="IPR006047">
    <property type="entry name" value="GH13_cat_dom"/>
</dbReference>
<dbReference type="SUPFAM" id="SSF81296">
    <property type="entry name" value="E set domains"/>
    <property type="match status" value="1"/>
</dbReference>
<dbReference type="NCBIfam" id="NF002983">
    <property type="entry name" value="PRK03705.1"/>
    <property type="match status" value="1"/>
</dbReference>
<dbReference type="SUPFAM" id="SSF51011">
    <property type="entry name" value="Glycosyl hydrolase domain"/>
    <property type="match status" value="1"/>
</dbReference>
<dbReference type="GO" id="GO:0005980">
    <property type="term" value="P:glycogen catabolic process"/>
    <property type="evidence" value="ECO:0007669"/>
    <property type="project" value="InterPro"/>
</dbReference>
<dbReference type="Gene3D" id="2.60.40.10">
    <property type="entry name" value="Immunoglobulins"/>
    <property type="match status" value="1"/>
</dbReference>
<dbReference type="GO" id="GO:0004135">
    <property type="term" value="F:amylo-alpha-1,6-glucosidase activity"/>
    <property type="evidence" value="ECO:0007669"/>
    <property type="project" value="InterPro"/>
</dbReference>
<dbReference type="InterPro" id="IPR014756">
    <property type="entry name" value="Ig_E-set"/>
</dbReference>
<evidence type="ECO:0000256" key="3">
    <source>
        <dbReference type="ARBA" id="ARBA00023295"/>
    </source>
</evidence>
<keyword evidence="3" id="KW-0326">Glycosidase</keyword>
<dbReference type="Pfam" id="PF00128">
    <property type="entry name" value="Alpha-amylase"/>
    <property type="match status" value="1"/>
</dbReference>